<dbReference type="PANTHER" id="PTHR30629:SF2">
    <property type="entry name" value="PROPHAGE INTEGRASE INTS-RELATED"/>
    <property type="match status" value="1"/>
</dbReference>
<dbReference type="SUPFAM" id="SSF56349">
    <property type="entry name" value="DNA breaking-rejoining enzymes"/>
    <property type="match status" value="1"/>
</dbReference>
<evidence type="ECO:0000313" key="7">
    <source>
        <dbReference type="Proteomes" id="UP000182680"/>
    </source>
</evidence>
<evidence type="ECO:0000256" key="1">
    <source>
        <dbReference type="ARBA" id="ARBA00008857"/>
    </source>
</evidence>
<dbReference type="AlphaFoldDB" id="A0AA94L314"/>
<dbReference type="InterPro" id="IPR025166">
    <property type="entry name" value="Integrase_DNA_bind_dom"/>
</dbReference>
<dbReference type="Proteomes" id="UP000182680">
    <property type="component" value="Unassembled WGS sequence"/>
</dbReference>
<evidence type="ECO:0000313" key="6">
    <source>
        <dbReference type="EMBL" id="SFW65190.1"/>
    </source>
</evidence>
<feature type="domain" description="Phage integrase central" evidence="5">
    <location>
        <begin position="100"/>
        <end position="171"/>
    </location>
</feature>
<dbReference type="InterPro" id="IPR038488">
    <property type="entry name" value="Integrase_DNA-bd_sf"/>
</dbReference>
<name>A0AA94L314_DESDE</name>
<dbReference type="Pfam" id="PF13356">
    <property type="entry name" value="Arm-DNA-bind_3"/>
    <property type="match status" value="1"/>
</dbReference>
<keyword evidence="3" id="KW-0238">DNA-binding</keyword>
<keyword evidence="2" id="KW-0229">DNA integration</keyword>
<dbReference type="InterPro" id="IPR053876">
    <property type="entry name" value="Phage_int_M"/>
</dbReference>
<reference evidence="7" key="1">
    <citation type="submission" date="2016-11" db="EMBL/GenBank/DDBJ databases">
        <authorList>
            <person name="Jaros S."/>
            <person name="Januszkiewicz K."/>
            <person name="Wedrychowicz H."/>
        </authorList>
    </citation>
    <scope>NUCLEOTIDE SEQUENCE [LARGE SCALE GENOMIC DNA]</scope>
    <source>
        <strain evidence="7">DSM 7057</strain>
    </source>
</reference>
<organism evidence="6 7">
    <name type="scientific">Desulfovibrio desulfuricans</name>
    <dbReference type="NCBI Taxonomy" id="876"/>
    <lineage>
        <taxon>Bacteria</taxon>
        <taxon>Pseudomonadati</taxon>
        <taxon>Thermodesulfobacteriota</taxon>
        <taxon>Desulfovibrionia</taxon>
        <taxon>Desulfovibrionales</taxon>
        <taxon>Desulfovibrionaceae</taxon>
        <taxon>Desulfovibrio</taxon>
    </lineage>
</organism>
<dbReference type="InterPro" id="IPR010998">
    <property type="entry name" value="Integrase_recombinase_N"/>
</dbReference>
<proteinExistence type="inferred from homology"/>
<evidence type="ECO:0000259" key="4">
    <source>
        <dbReference type="Pfam" id="PF13356"/>
    </source>
</evidence>
<dbReference type="Gene3D" id="3.30.160.390">
    <property type="entry name" value="Integrase, DNA-binding domain"/>
    <property type="match status" value="1"/>
</dbReference>
<evidence type="ECO:0000259" key="5">
    <source>
        <dbReference type="Pfam" id="PF22022"/>
    </source>
</evidence>
<dbReference type="PANTHER" id="PTHR30629">
    <property type="entry name" value="PROPHAGE INTEGRASE"/>
    <property type="match status" value="1"/>
</dbReference>
<feature type="domain" description="Integrase DNA-binding" evidence="4">
    <location>
        <begin position="3"/>
        <end position="87"/>
    </location>
</feature>
<dbReference type="GO" id="GO:0003677">
    <property type="term" value="F:DNA binding"/>
    <property type="evidence" value="ECO:0007669"/>
    <property type="project" value="UniProtKB-KW"/>
</dbReference>
<dbReference type="GO" id="GO:0015074">
    <property type="term" value="P:DNA integration"/>
    <property type="evidence" value="ECO:0007669"/>
    <property type="project" value="UniProtKB-KW"/>
</dbReference>
<comment type="similarity">
    <text evidence="1">Belongs to the 'phage' integrase family.</text>
</comment>
<sequence>MALTDTTIKNAKPKDKDYKLTDEKGMYLLVARSGGKYFRLDYRFAGKRKTFALGVYPETSLKEARVERDEARKLLANNIDPLEEKKSKKVQLIAETTNTFEAIANEWFEKMRSKWTGYYAEKKWGSLKKDVFPSLGAKPIKSITPGDVRAILDSIQARGAIDIAHRVKGICALLSG</sequence>
<comment type="caution">
    <text evidence="6">The sequence shown here is derived from an EMBL/GenBank/DDBJ whole genome shotgun (WGS) entry which is preliminary data.</text>
</comment>
<evidence type="ECO:0000256" key="2">
    <source>
        <dbReference type="ARBA" id="ARBA00022908"/>
    </source>
</evidence>
<accession>A0AA94L314</accession>
<dbReference type="InterPro" id="IPR011010">
    <property type="entry name" value="DNA_brk_join_enz"/>
</dbReference>
<evidence type="ECO:0000256" key="3">
    <source>
        <dbReference type="ARBA" id="ARBA00023125"/>
    </source>
</evidence>
<gene>
    <name evidence="6" type="ORF">SAMN02910291_02305</name>
</gene>
<dbReference type="InterPro" id="IPR050808">
    <property type="entry name" value="Phage_Integrase"/>
</dbReference>
<dbReference type="Gene3D" id="1.10.150.130">
    <property type="match status" value="1"/>
</dbReference>
<dbReference type="RefSeq" id="WP_072312287.1">
    <property type="nucleotide sequence ID" value="NZ_FPIW01000053.1"/>
</dbReference>
<protein>
    <submittedName>
        <fullName evidence="6">Phage integrase, N-terminal SAM-like domain</fullName>
    </submittedName>
</protein>
<dbReference type="EMBL" id="FPIW01000053">
    <property type="protein sequence ID" value="SFW65190.1"/>
    <property type="molecule type" value="Genomic_DNA"/>
</dbReference>
<dbReference type="Pfam" id="PF22022">
    <property type="entry name" value="Phage_int_M"/>
    <property type="match status" value="1"/>
</dbReference>